<dbReference type="EMBL" id="KI632331">
    <property type="protein sequence ID" value="EYU18523.1"/>
    <property type="molecule type" value="Genomic_DNA"/>
</dbReference>
<feature type="compositionally biased region" description="Polar residues" evidence="2">
    <location>
        <begin position="76"/>
        <end position="95"/>
    </location>
</feature>
<dbReference type="STRING" id="4155.A0A022PUN5"/>
<dbReference type="PANTHER" id="PTHR46327">
    <property type="entry name" value="F16F4.11 PROTEIN-RELATED"/>
    <property type="match status" value="1"/>
</dbReference>
<dbReference type="Pfam" id="PF13837">
    <property type="entry name" value="Myb_DNA-bind_4"/>
    <property type="match status" value="1"/>
</dbReference>
<evidence type="ECO:0000256" key="1">
    <source>
        <dbReference type="SAM" id="Coils"/>
    </source>
</evidence>
<name>A0A022PUN5_ERYGU</name>
<gene>
    <name evidence="4" type="ORF">MIMGU_mgv1a008487mg</name>
</gene>
<feature type="domain" description="Myb/SANT-like DNA-binding" evidence="3">
    <location>
        <begin position="109"/>
        <end position="184"/>
    </location>
</feature>
<evidence type="ECO:0000313" key="4">
    <source>
        <dbReference type="EMBL" id="EYU18523.1"/>
    </source>
</evidence>
<protein>
    <recommendedName>
        <fullName evidence="3">Myb/SANT-like DNA-binding domain-containing protein</fullName>
    </recommendedName>
</protein>
<organism evidence="4 5">
    <name type="scientific">Erythranthe guttata</name>
    <name type="common">Yellow monkey flower</name>
    <name type="synonym">Mimulus guttatus</name>
    <dbReference type="NCBI Taxonomy" id="4155"/>
    <lineage>
        <taxon>Eukaryota</taxon>
        <taxon>Viridiplantae</taxon>
        <taxon>Streptophyta</taxon>
        <taxon>Embryophyta</taxon>
        <taxon>Tracheophyta</taxon>
        <taxon>Spermatophyta</taxon>
        <taxon>Magnoliopsida</taxon>
        <taxon>eudicotyledons</taxon>
        <taxon>Gunneridae</taxon>
        <taxon>Pentapetalae</taxon>
        <taxon>asterids</taxon>
        <taxon>lamiids</taxon>
        <taxon>Lamiales</taxon>
        <taxon>Phrymaceae</taxon>
        <taxon>Erythranthe</taxon>
    </lineage>
</organism>
<feature type="region of interest" description="Disordered" evidence="2">
    <location>
        <begin position="1"/>
        <end position="23"/>
    </location>
</feature>
<dbReference type="PANTHER" id="PTHR46327:SF3">
    <property type="entry name" value="TRANSCRIPTION FACTOR"/>
    <property type="match status" value="1"/>
</dbReference>
<evidence type="ECO:0000259" key="3">
    <source>
        <dbReference type="Pfam" id="PF13837"/>
    </source>
</evidence>
<reference evidence="4 5" key="1">
    <citation type="journal article" date="2013" name="Proc. Natl. Acad. Sci. U.S.A.">
        <title>Fine-scale variation in meiotic recombination in Mimulus inferred from population shotgun sequencing.</title>
        <authorList>
            <person name="Hellsten U."/>
            <person name="Wright K.M."/>
            <person name="Jenkins J."/>
            <person name="Shu S."/>
            <person name="Yuan Y."/>
            <person name="Wessler S.R."/>
            <person name="Schmutz J."/>
            <person name="Willis J.H."/>
            <person name="Rokhsar D.S."/>
        </authorList>
    </citation>
    <scope>NUCLEOTIDE SEQUENCE [LARGE SCALE GENOMIC DNA]</scope>
    <source>
        <strain evidence="5">cv. DUN x IM62</strain>
    </source>
</reference>
<evidence type="ECO:0000313" key="5">
    <source>
        <dbReference type="Proteomes" id="UP000030748"/>
    </source>
</evidence>
<feature type="region of interest" description="Disordered" evidence="2">
    <location>
        <begin position="74"/>
        <end position="95"/>
    </location>
</feature>
<accession>A0A022PUN5</accession>
<sequence>MQVNHRQAPAPAPTPTPRPTRALTPYSYANTSFNQHQFLNTLAFGAHTVQHFHQPVMFLGGKTNEGGMKNFAPKSQLKSQPKIQHSAGRSGQSGVLSETGTEQVWQRIRWTDDMVKVLIKVASYIAEIASPDCTDGETNPLLTPIKGKWRSISNIMVERGYIVSPQQCEDKFNDLNKKYKRLSDLLGGHASCTVVENPLLMESMNIPEDSKEEIRKILTCKQLFYREMYSYHNKSTRFLPHDPPLQQLVRSTLKGKVKYESSQSQSLTLDMPAKRQKHGEGNCVINVVPEGIEGKKSEWVVPWSVGLADKKLRMHNEMMELEKMKFEWVKVCQEEDKELERLKLENELIKIENERLEFQIMCRRQRGNARRY</sequence>
<dbReference type="Proteomes" id="UP000030748">
    <property type="component" value="Unassembled WGS sequence"/>
</dbReference>
<keyword evidence="5" id="KW-1185">Reference proteome</keyword>
<dbReference type="Gene3D" id="1.10.10.60">
    <property type="entry name" value="Homeodomain-like"/>
    <property type="match status" value="1"/>
</dbReference>
<dbReference type="eggNOG" id="ENOG502QZMJ">
    <property type="taxonomic scope" value="Eukaryota"/>
</dbReference>
<keyword evidence="1" id="KW-0175">Coiled coil</keyword>
<proteinExistence type="predicted"/>
<dbReference type="InterPro" id="IPR044822">
    <property type="entry name" value="Myb_DNA-bind_4"/>
</dbReference>
<feature type="coiled-coil region" evidence="1">
    <location>
        <begin position="332"/>
        <end position="359"/>
    </location>
</feature>
<dbReference type="AlphaFoldDB" id="A0A022PUN5"/>
<dbReference type="PhylomeDB" id="A0A022PUN5"/>
<evidence type="ECO:0000256" key="2">
    <source>
        <dbReference type="SAM" id="MobiDB-lite"/>
    </source>
</evidence>